<dbReference type="Pfam" id="PF04193">
    <property type="entry name" value="PQ-loop"/>
    <property type="match status" value="1"/>
</dbReference>
<comment type="subcellular location">
    <subcellularLocation>
        <location evidence="1">Membrane</location>
        <topology evidence="1">Multi-pass membrane protein</topology>
    </subcellularLocation>
</comment>
<evidence type="ECO:0000313" key="6">
    <source>
        <dbReference type="EMBL" id="OGK54928.1"/>
    </source>
</evidence>
<evidence type="ECO:0000256" key="3">
    <source>
        <dbReference type="ARBA" id="ARBA00022989"/>
    </source>
</evidence>
<keyword evidence="4 5" id="KW-0472">Membrane</keyword>
<keyword evidence="2 5" id="KW-0812">Transmembrane</keyword>
<feature type="transmembrane region" description="Helical" evidence="5">
    <location>
        <begin position="64"/>
        <end position="83"/>
    </location>
</feature>
<evidence type="ECO:0000313" key="7">
    <source>
        <dbReference type="Proteomes" id="UP000177418"/>
    </source>
</evidence>
<dbReference type="Proteomes" id="UP000177418">
    <property type="component" value="Unassembled WGS sequence"/>
</dbReference>
<evidence type="ECO:0000256" key="4">
    <source>
        <dbReference type="ARBA" id="ARBA00023136"/>
    </source>
</evidence>
<sequence length="86" mass="9816">MPENISLVVGYTAAFLTTISFIPQALKTLKEKDTKGISLHMYLIFTFGIFLWFVYGLLIKSTPIIIANFITLILTSTICFFKIKYK</sequence>
<accession>A0A1F7JH47</accession>
<evidence type="ECO:0000256" key="5">
    <source>
        <dbReference type="SAM" id="Phobius"/>
    </source>
</evidence>
<dbReference type="InterPro" id="IPR006603">
    <property type="entry name" value="PQ-loop_rpt"/>
</dbReference>
<evidence type="ECO:0008006" key="8">
    <source>
        <dbReference type="Google" id="ProtNLM"/>
    </source>
</evidence>
<reference evidence="6 7" key="1">
    <citation type="journal article" date="2016" name="Nat. Commun.">
        <title>Thousands of microbial genomes shed light on interconnected biogeochemical processes in an aquifer system.</title>
        <authorList>
            <person name="Anantharaman K."/>
            <person name="Brown C.T."/>
            <person name="Hug L.A."/>
            <person name="Sharon I."/>
            <person name="Castelle C.J."/>
            <person name="Probst A.J."/>
            <person name="Thomas B.C."/>
            <person name="Singh A."/>
            <person name="Wilkins M.J."/>
            <person name="Karaoz U."/>
            <person name="Brodie E.L."/>
            <person name="Williams K.H."/>
            <person name="Hubbard S.S."/>
            <person name="Banfield J.F."/>
        </authorList>
    </citation>
    <scope>NUCLEOTIDE SEQUENCE [LARGE SCALE GENOMIC DNA]</scope>
</reference>
<dbReference type="AlphaFoldDB" id="A0A1F7JH47"/>
<dbReference type="InterPro" id="IPR047662">
    <property type="entry name" value="SemiSWEET"/>
</dbReference>
<evidence type="ECO:0000256" key="1">
    <source>
        <dbReference type="ARBA" id="ARBA00004141"/>
    </source>
</evidence>
<name>A0A1F7JH47_9BACT</name>
<gene>
    <name evidence="6" type="ORF">A3H78_00430</name>
</gene>
<dbReference type="GO" id="GO:0016020">
    <property type="term" value="C:membrane"/>
    <property type="evidence" value="ECO:0007669"/>
    <property type="project" value="UniProtKB-SubCell"/>
</dbReference>
<keyword evidence="3 5" id="KW-1133">Transmembrane helix</keyword>
<feature type="transmembrane region" description="Helical" evidence="5">
    <location>
        <begin position="38"/>
        <end position="58"/>
    </location>
</feature>
<dbReference type="Gene3D" id="1.20.1280.290">
    <property type="match status" value="1"/>
</dbReference>
<organism evidence="6 7">
    <name type="scientific">Candidatus Roizmanbacteria bacterium RIFCSPLOWO2_02_FULL_36_11</name>
    <dbReference type="NCBI Taxonomy" id="1802071"/>
    <lineage>
        <taxon>Bacteria</taxon>
        <taxon>Candidatus Roizmaniibacteriota</taxon>
    </lineage>
</organism>
<evidence type="ECO:0000256" key="2">
    <source>
        <dbReference type="ARBA" id="ARBA00022692"/>
    </source>
</evidence>
<comment type="caution">
    <text evidence="6">The sequence shown here is derived from an EMBL/GenBank/DDBJ whole genome shotgun (WGS) entry which is preliminary data.</text>
</comment>
<proteinExistence type="predicted"/>
<protein>
    <recommendedName>
        <fullName evidence="8">Glutathione synthetase</fullName>
    </recommendedName>
</protein>
<dbReference type="GO" id="GO:0051119">
    <property type="term" value="F:sugar transmembrane transporter activity"/>
    <property type="evidence" value="ECO:0007669"/>
    <property type="project" value="InterPro"/>
</dbReference>
<dbReference type="NCBIfam" id="NF037968">
    <property type="entry name" value="SemiSWEET_2"/>
    <property type="match status" value="1"/>
</dbReference>
<feature type="transmembrane region" description="Helical" evidence="5">
    <location>
        <begin position="6"/>
        <end position="26"/>
    </location>
</feature>
<dbReference type="EMBL" id="MGAV01000012">
    <property type="protein sequence ID" value="OGK54928.1"/>
    <property type="molecule type" value="Genomic_DNA"/>
</dbReference>